<dbReference type="EMBL" id="JAWDJW010006851">
    <property type="protein sequence ID" value="KAK3063426.1"/>
    <property type="molecule type" value="Genomic_DNA"/>
</dbReference>
<gene>
    <name evidence="1" type="ORF">LTS18_000437</name>
</gene>
<name>A0ACC3D8H2_9PEZI</name>
<organism evidence="1 2">
    <name type="scientific">Coniosporium uncinatum</name>
    <dbReference type="NCBI Taxonomy" id="93489"/>
    <lineage>
        <taxon>Eukaryota</taxon>
        <taxon>Fungi</taxon>
        <taxon>Dikarya</taxon>
        <taxon>Ascomycota</taxon>
        <taxon>Pezizomycotina</taxon>
        <taxon>Dothideomycetes</taxon>
        <taxon>Dothideomycetes incertae sedis</taxon>
        <taxon>Coniosporium</taxon>
    </lineage>
</organism>
<protein>
    <submittedName>
        <fullName evidence="1">Uncharacterized protein</fullName>
    </submittedName>
</protein>
<keyword evidence="2" id="KW-1185">Reference proteome</keyword>
<sequence length="123" mass="14011">MVVIRMFTDDNLWAILGELRAEIEASGDDKRILLRRIDNLRTNFRNIDAYSTHRVTNILRVVKKEILCPKAIPELVDAAIAQLGFVESVVEAWNWIKRKGAKKFIVAFVEKAGEYGDNHPSGM</sequence>
<evidence type="ECO:0000313" key="2">
    <source>
        <dbReference type="Proteomes" id="UP001186974"/>
    </source>
</evidence>
<comment type="caution">
    <text evidence="1">The sequence shown here is derived from an EMBL/GenBank/DDBJ whole genome shotgun (WGS) entry which is preliminary data.</text>
</comment>
<accession>A0ACC3D8H2</accession>
<evidence type="ECO:0000313" key="1">
    <source>
        <dbReference type="EMBL" id="KAK3063426.1"/>
    </source>
</evidence>
<reference evidence="1" key="1">
    <citation type="submission" date="2024-09" db="EMBL/GenBank/DDBJ databases">
        <title>Black Yeasts Isolated from many extreme environments.</title>
        <authorList>
            <person name="Coleine C."/>
            <person name="Stajich J.E."/>
            <person name="Selbmann L."/>
        </authorList>
    </citation>
    <scope>NUCLEOTIDE SEQUENCE</scope>
    <source>
        <strain evidence="1">CCFEE 5737</strain>
    </source>
</reference>
<dbReference type="Proteomes" id="UP001186974">
    <property type="component" value="Unassembled WGS sequence"/>
</dbReference>
<proteinExistence type="predicted"/>